<evidence type="ECO:0000313" key="8">
    <source>
        <dbReference type="EMBL" id="SDF15223.1"/>
    </source>
</evidence>
<dbReference type="Proteomes" id="UP000199399">
    <property type="component" value="Unassembled WGS sequence"/>
</dbReference>
<feature type="binding site" evidence="5">
    <location>
        <position position="147"/>
    </location>
    <ligand>
        <name>substrate</name>
    </ligand>
</feature>
<feature type="binding site" evidence="5">
    <location>
        <begin position="106"/>
        <end position="108"/>
    </location>
    <ligand>
        <name>2-oxoglutarate</name>
        <dbReference type="ChEBI" id="CHEBI:16810"/>
    </ligand>
</feature>
<protein>
    <submittedName>
        <fullName evidence="8">Alkylated DNA repair protein (DNA oxidative demethylase)</fullName>
    </submittedName>
</protein>
<evidence type="ECO:0000256" key="6">
    <source>
        <dbReference type="PIRSR" id="PIRSR604574-2"/>
    </source>
</evidence>
<feature type="binding site" evidence="5">
    <location>
        <position position="60"/>
    </location>
    <ligand>
        <name>substrate</name>
    </ligand>
</feature>
<dbReference type="InterPro" id="IPR027450">
    <property type="entry name" value="AlkB-like"/>
</dbReference>
<feature type="binding site" evidence="6">
    <location>
        <position position="117"/>
    </location>
    <ligand>
        <name>Fe cation</name>
        <dbReference type="ChEBI" id="CHEBI:24875"/>
        <note>catalytic</note>
    </ligand>
</feature>
<dbReference type="STRING" id="218672.SAMN04489759_101462"/>
<dbReference type="GO" id="GO:0005737">
    <property type="term" value="C:cytoplasm"/>
    <property type="evidence" value="ECO:0007669"/>
    <property type="project" value="TreeGrafter"/>
</dbReference>
<evidence type="ECO:0000313" key="9">
    <source>
        <dbReference type="Proteomes" id="UP000199399"/>
    </source>
</evidence>
<reference evidence="9" key="1">
    <citation type="submission" date="2016-10" db="EMBL/GenBank/DDBJ databases">
        <authorList>
            <person name="Varghese N."/>
            <person name="Submissions S."/>
        </authorList>
    </citation>
    <scope>NUCLEOTIDE SEQUENCE [LARGE SCALE GENOMIC DNA]</scope>
    <source>
        <strain evidence="9">DSM 16477</strain>
    </source>
</reference>
<dbReference type="OrthoDB" id="9796932at2"/>
<dbReference type="PANTHER" id="PTHR16557">
    <property type="entry name" value="ALKYLATED DNA REPAIR PROTEIN ALKB-RELATED"/>
    <property type="match status" value="1"/>
</dbReference>
<dbReference type="Pfam" id="PF13532">
    <property type="entry name" value="2OG-FeII_Oxy_2"/>
    <property type="match status" value="1"/>
</dbReference>
<dbReference type="InterPro" id="IPR037151">
    <property type="entry name" value="AlkB-like_sf"/>
</dbReference>
<evidence type="ECO:0000256" key="3">
    <source>
        <dbReference type="ARBA" id="ARBA00023002"/>
    </source>
</evidence>
<sequence>MTALRLRGFDIHKDFLNRAAQVEVLEGVRGVVRAAPFYRPETPRGGQMSVRMTSAGQYGWYSDRRGYRYVTEHPDGQPWPAIPAPILAIWDQVTGLDRKPECCLINYYGTDAKMGLHQDRDEADFQWPVVSVSLGDDGLFRIGNLTRGGKTESVWLQSGDVVVMGGEARLTYHGVDRVKAGSSTLLPKGGRINLTLRVVE</sequence>
<dbReference type="GO" id="GO:0035516">
    <property type="term" value="F:broad specificity oxidative DNA demethylase activity"/>
    <property type="evidence" value="ECO:0007669"/>
    <property type="project" value="TreeGrafter"/>
</dbReference>
<keyword evidence="8" id="KW-0489">Methyltransferase</keyword>
<dbReference type="GO" id="GO:0008198">
    <property type="term" value="F:ferrous iron binding"/>
    <property type="evidence" value="ECO:0007669"/>
    <property type="project" value="TreeGrafter"/>
</dbReference>
<feature type="domain" description="Fe2OG dioxygenase" evidence="7">
    <location>
        <begin position="99"/>
        <end position="200"/>
    </location>
</feature>
<feature type="binding site" evidence="5">
    <location>
        <begin position="67"/>
        <end position="69"/>
    </location>
    <ligand>
        <name>substrate</name>
    </ligand>
</feature>
<keyword evidence="2" id="KW-0223">Dioxygenase</keyword>
<keyword evidence="3" id="KW-0560">Oxidoreductase</keyword>
<dbReference type="PANTHER" id="PTHR16557:SF2">
    <property type="entry name" value="NUCLEIC ACID DIOXYGENASE ALKBH1"/>
    <property type="match status" value="1"/>
</dbReference>
<comment type="cofactor">
    <cofactor evidence="6">
        <name>Fe(2+)</name>
        <dbReference type="ChEBI" id="CHEBI:29033"/>
    </cofactor>
    <text evidence="6">Binds 1 Fe(2+) ion per subunit.</text>
</comment>
<evidence type="ECO:0000256" key="4">
    <source>
        <dbReference type="ARBA" id="ARBA00023004"/>
    </source>
</evidence>
<evidence type="ECO:0000256" key="1">
    <source>
        <dbReference type="ARBA" id="ARBA00022723"/>
    </source>
</evidence>
<dbReference type="PROSITE" id="PS51471">
    <property type="entry name" value="FE2OG_OXY"/>
    <property type="match status" value="1"/>
</dbReference>
<dbReference type="InterPro" id="IPR004574">
    <property type="entry name" value="Alkb"/>
</dbReference>
<dbReference type="InterPro" id="IPR005123">
    <property type="entry name" value="Oxoglu/Fe-dep_dioxygenase_dom"/>
</dbReference>
<keyword evidence="1 6" id="KW-0479">Metal-binding</keyword>
<feature type="binding site" evidence="5">
    <location>
        <begin position="191"/>
        <end position="197"/>
    </location>
    <ligand>
        <name>2-oxoglutarate</name>
        <dbReference type="ChEBI" id="CHEBI:16810"/>
    </ligand>
</feature>
<proteinExistence type="predicted"/>
<dbReference type="GO" id="GO:0035513">
    <property type="term" value="P:oxidative RNA demethylation"/>
    <property type="evidence" value="ECO:0007669"/>
    <property type="project" value="TreeGrafter"/>
</dbReference>
<keyword evidence="4 6" id="KW-0408">Iron</keyword>
<feature type="binding site" evidence="5">
    <location>
        <position position="121"/>
    </location>
    <ligand>
        <name>substrate</name>
    </ligand>
</feature>
<name>A0A1G7IRE1_9RHOB</name>
<evidence type="ECO:0000259" key="7">
    <source>
        <dbReference type="PROSITE" id="PS51471"/>
    </source>
</evidence>
<dbReference type="EMBL" id="FNBP01000001">
    <property type="protein sequence ID" value="SDF15223.1"/>
    <property type="molecule type" value="Genomic_DNA"/>
</dbReference>
<dbReference type="GO" id="GO:0035515">
    <property type="term" value="F:oxidative RNA demethylase activity"/>
    <property type="evidence" value="ECO:0007669"/>
    <property type="project" value="TreeGrafter"/>
</dbReference>
<keyword evidence="8" id="KW-0808">Transferase</keyword>
<dbReference type="SUPFAM" id="SSF51197">
    <property type="entry name" value="Clavaminate synthase-like"/>
    <property type="match status" value="1"/>
</dbReference>
<evidence type="ECO:0000256" key="2">
    <source>
        <dbReference type="ARBA" id="ARBA00022964"/>
    </source>
</evidence>
<dbReference type="Gene3D" id="2.60.120.590">
    <property type="entry name" value="Alpha-ketoglutarate-dependent dioxygenase AlkB-like"/>
    <property type="match status" value="1"/>
</dbReference>
<dbReference type="RefSeq" id="WP_093738740.1">
    <property type="nucleotide sequence ID" value="NZ_FNBP01000001.1"/>
</dbReference>
<organism evidence="8 9">
    <name type="scientific">Sulfitobacter delicatus</name>
    <dbReference type="NCBI Taxonomy" id="218672"/>
    <lineage>
        <taxon>Bacteria</taxon>
        <taxon>Pseudomonadati</taxon>
        <taxon>Pseudomonadota</taxon>
        <taxon>Alphaproteobacteria</taxon>
        <taxon>Rhodobacterales</taxon>
        <taxon>Roseobacteraceae</taxon>
        <taxon>Sulfitobacter</taxon>
    </lineage>
</organism>
<gene>
    <name evidence="8" type="ORF">SAMN04489759_101462</name>
</gene>
<feature type="binding site" evidence="6">
    <location>
        <position position="173"/>
    </location>
    <ligand>
        <name>Fe cation</name>
        <dbReference type="ChEBI" id="CHEBI:24875"/>
        <note>catalytic</note>
    </ligand>
</feature>
<accession>A0A1G7IRE1</accession>
<feature type="binding site" evidence="6">
    <location>
        <position position="119"/>
    </location>
    <ligand>
        <name>Fe cation</name>
        <dbReference type="ChEBI" id="CHEBI:24875"/>
        <note>catalytic</note>
    </ligand>
</feature>
<dbReference type="AlphaFoldDB" id="A0A1G7IRE1"/>
<evidence type="ECO:0000256" key="5">
    <source>
        <dbReference type="PIRSR" id="PIRSR604574-1"/>
    </source>
</evidence>
<dbReference type="GO" id="GO:0008168">
    <property type="term" value="F:methyltransferase activity"/>
    <property type="evidence" value="ECO:0007669"/>
    <property type="project" value="UniProtKB-KW"/>
</dbReference>
<dbReference type="GO" id="GO:0032259">
    <property type="term" value="P:methylation"/>
    <property type="evidence" value="ECO:0007669"/>
    <property type="project" value="UniProtKB-KW"/>
</dbReference>
<keyword evidence="9" id="KW-1185">Reference proteome</keyword>